<feature type="domain" description="Helix-turn-helix" evidence="1">
    <location>
        <begin position="82"/>
        <end position="131"/>
    </location>
</feature>
<evidence type="ECO:0000313" key="2">
    <source>
        <dbReference type="EMBL" id="NEG69735.1"/>
    </source>
</evidence>
<gene>
    <name evidence="2" type="ORF">F6S87_03750</name>
</gene>
<organism evidence="2 3">
    <name type="scientific">Bifidobacterium choloepi</name>
    <dbReference type="NCBI Taxonomy" id="2614131"/>
    <lineage>
        <taxon>Bacteria</taxon>
        <taxon>Bacillati</taxon>
        <taxon>Actinomycetota</taxon>
        <taxon>Actinomycetes</taxon>
        <taxon>Bifidobacteriales</taxon>
        <taxon>Bifidobacteriaceae</taxon>
        <taxon>Bifidobacterium</taxon>
    </lineage>
</organism>
<dbReference type="Gene3D" id="1.10.1660.10">
    <property type="match status" value="1"/>
</dbReference>
<dbReference type="RefSeq" id="WP_163227268.1">
    <property type="nucleotide sequence ID" value="NZ_VYSG01000001.1"/>
</dbReference>
<proteinExistence type="predicted"/>
<evidence type="ECO:0000259" key="1">
    <source>
        <dbReference type="Pfam" id="PF12728"/>
    </source>
</evidence>
<keyword evidence="3" id="KW-1185">Reference proteome</keyword>
<accession>A0A6I5N0T0</accession>
<dbReference type="Proteomes" id="UP000469292">
    <property type="component" value="Unassembled WGS sequence"/>
</dbReference>
<dbReference type="InterPro" id="IPR041657">
    <property type="entry name" value="HTH_17"/>
</dbReference>
<name>A0A6I5N0T0_9BIFI</name>
<protein>
    <submittedName>
        <fullName evidence="2">Helix-turn-helix domain-containing protein</fullName>
    </submittedName>
</protein>
<sequence>MALRIVDDSAPVQFALRGNGMTYELDERAYEAALKAAEEAMADELASSVEDRLTHAVTGISGTAGVDDAALEPHVDESDRMVTTGKAAKILHVSTRTVARMVDAGKLVAFRYGETGHRLISLESLLAYRDEHLRRCELLSQARDLADDAGLHDDDPASLPKRTR</sequence>
<dbReference type="AlphaFoldDB" id="A0A6I5N0T0"/>
<dbReference type="EMBL" id="VYSG01000001">
    <property type="protein sequence ID" value="NEG69735.1"/>
    <property type="molecule type" value="Genomic_DNA"/>
</dbReference>
<reference evidence="2 3" key="1">
    <citation type="submission" date="2019-09" db="EMBL/GenBank/DDBJ databases">
        <title>Phylogenetic characterization of a novel taxon of the genus Bifidobacterium: Bifidobacterium choloepi sp. nov.</title>
        <authorList>
            <person name="Modesto M."/>
            <person name="Satti M."/>
        </authorList>
    </citation>
    <scope>NUCLEOTIDE SEQUENCE [LARGE SCALE GENOMIC DNA]</scope>
    <source>
        <strain evidence="2 3">BRDM6</strain>
    </source>
</reference>
<dbReference type="InterPro" id="IPR009061">
    <property type="entry name" value="DNA-bd_dom_put_sf"/>
</dbReference>
<dbReference type="Pfam" id="PF12728">
    <property type="entry name" value="HTH_17"/>
    <property type="match status" value="1"/>
</dbReference>
<dbReference type="SUPFAM" id="SSF46955">
    <property type="entry name" value="Putative DNA-binding domain"/>
    <property type="match status" value="1"/>
</dbReference>
<evidence type="ECO:0000313" key="3">
    <source>
        <dbReference type="Proteomes" id="UP000469292"/>
    </source>
</evidence>
<comment type="caution">
    <text evidence="2">The sequence shown here is derived from an EMBL/GenBank/DDBJ whole genome shotgun (WGS) entry which is preliminary data.</text>
</comment>